<keyword evidence="1" id="KW-0808">Transferase</keyword>
<dbReference type="Gene3D" id="3.40.50.300">
    <property type="entry name" value="P-loop containing nucleotide triphosphate hydrolases"/>
    <property type="match status" value="1"/>
</dbReference>
<proteinExistence type="predicted"/>
<reference evidence="1 2" key="1">
    <citation type="submission" date="2016-10" db="EMBL/GenBank/DDBJ databases">
        <authorList>
            <person name="de Groot N.N."/>
        </authorList>
    </citation>
    <scope>NUCLEOTIDE SEQUENCE [LARGE SCALE GENOMIC DNA]</scope>
    <source>
        <strain evidence="1 2">CGMCC 1.10449</strain>
    </source>
</reference>
<dbReference type="Proteomes" id="UP000199444">
    <property type="component" value="Unassembled WGS sequence"/>
</dbReference>
<protein>
    <submittedName>
        <fullName evidence="1">Adenylate kinase</fullName>
    </submittedName>
</protein>
<dbReference type="PANTHER" id="PTHR37816">
    <property type="entry name" value="YALI0E33011P"/>
    <property type="match status" value="1"/>
</dbReference>
<accession>A0A1H1DVI2</accession>
<name>A0A1H1DVI2_9BACI</name>
<dbReference type="AlphaFoldDB" id="A0A1H1DVI2"/>
<keyword evidence="1" id="KW-0418">Kinase</keyword>
<gene>
    <name evidence="1" type="ORF">SAMN05216231_2588</name>
</gene>
<dbReference type="InterPro" id="IPR052922">
    <property type="entry name" value="Cytidylate_Kinase-2"/>
</dbReference>
<sequence>MNRIMVMGVSAGVGKSTFAAKLGEQLDINVYHLDVLHWKPNWVETPKEEFRASQKEIVAQDNWIIEGNYNSTYDIRAQKADTIIYLELPLIVCLYRVIKRWILNIGKTRPDMGEGCKEKLDYEFLKFIVTTYSSRKKKMEGRFEAFRKTGPEKTIIRLKSKKEIKSYLDLNEKGKFGRK</sequence>
<keyword evidence="2" id="KW-1185">Reference proteome</keyword>
<organism evidence="1 2">
    <name type="scientific">Virgibacillus salinus</name>
    <dbReference type="NCBI Taxonomy" id="553311"/>
    <lineage>
        <taxon>Bacteria</taxon>
        <taxon>Bacillati</taxon>
        <taxon>Bacillota</taxon>
        <taxon>Bacilli</taxon>
        <taxon>Bacillales</taxon>
        <taxon>Bacillaceae</taxon>
        <taxon>Virgibacillus</taxon>
    </lineage>
</organism>
<dbReference type="GO" id="GO:0016301">
    <property type="term" value="F:kinase activity"/>
    <property type="evidence" value="ECO:0007669"/>
    <property type="project" value="UniProtKB-KW"/>
</dbReference>
<dbReference type="RefSeq" id="WP_092493401.1">
    <property type="nucleotide sequence ID" value="NZ_FNKD01000003.1"/>
</dbReference>
<evidence type="ECO:0000313" key="2">
    <source>
        <dbReference type="Proteomes" id="UP000199444"/>
    </source>
</evidence>
<dbReference type="SUPFAM" id="SSF52540">
    <property type="entry name" value="P-loop containing nucleoside triphosphate hydrolases"/>
    <property type="match status" value="1"/>
</dbReference>
<evidence type="ECO:0000313" key="1">
    <source>
        <dbReference type="EMBL" id="SDQ80269.1"/>
    </source>
</evidence>
<dbReference type="InterPro" id="IPR027417">
    <property type="entry name" value="P-loop_NTPase"/>
</dbReference>
<dbReference type="EMBL" id="FNKD01000003">
    <property type="protein sequence ID" value="SDQ80269.1"/>
    <property type="molecule type" value="Genomic_DNA"/>
</dbReference>
<dbReference type="STRING" id="553311.SAMN05216231_2588"/>
<dbReference type="PANTHER" id="PTHR37816:SF3">
    <property type="entry name" value="MODULATES DNA TOPOLOGY"/>
    <property type="match status" value="1"/>
</dbReference>